<keyword evidence="1" id="KW-0175">Coiled coil</keyword>
<protein>
    <submittedName>
        <fullName evidence="2">Vacuolar protein sorting-associated protein 52 homolog</fullName>
    </submittedName>
</protein>
<dbReference type="GO" id="GO:0006513">
    <property type="term" value="P:protein monoubiquitination"/>
    <property type="evidence" value="ECO:0007669"/>
    <property type="project" value="TreeGrafter"/>
</dbReference>
<organism evidence="2">
    <name type="scientific">Echinostoma caproni</name>
    <dbReference type="NCBI Taxonomy" id="27848"/>
    <lineage>
        <taxon>Eukaryota</taxon>
        <taxon>Metazoa</taxon>
        <taxon>Spiralia</taxon>
        <taxon>Lophotrochozoa</taxon>
        <taxon>Platyhelminthes</taxon>
        <taxon>Trematoda</taxon>
        <taxon>Digenea</taxon>
        <taxon>Plagiorchiida</taxon>
        <taxon>Echinostomata</taxon>
        <taxon>Echinostomatoidea</taxon>
        <taxon>Echinostomatidae</taxon>
        <taxon>Echinostoma</taxon>
    </lineage>
</organism>
<dbReference type="GO" id="GO:0051865">
    <property type="term" value="P:protein autoubiquitination"/>
    <property type="evidence" value="ECO:0007669"/>
    <property type="project" value="TreeGrafter"/>
</dbReference>
<evidence type="ECO:0000313" key="2">
    <source>
        <dbReference type="WBParaSite" id="ECPE_0000999801-mRNA-1"/>
    </source>
</evidence>
<reference evidence="2" key="1">
    <citation type="submission" date="2016-06" db="UniProtKB">
        <authorList>
            <consortium name="WormBaseParasite"/>
        </authorList>
    </citation>
    <scope>IDENTIFICATION</scope>
</reference>
<dbReference type="WBParaSite" id="ECPE_0000999801-mRNA-1">
    <property type="protein sequence ID" value="ECPE_0000999801-mRNA-1"/>
    <property type="gene ID" value="ECPE_0000999801"/>
</dbReference>
<dbReference type="InterPro" id="IPR053003">
    <property type="entry name" value="TRIM_RBCC_E3_ubiq-ligases"/>
</dbReference>
<dbReference type="GO" id="GO:0070842">
    <property type="term" value="P:aggresome assembly"/>
    <property type="evidence" value="ECO:0007669"/>
    <property type="project" value="TreeGrafter"/>
</dbReference>
<name>A0A183ASN1_9TREM</name>
<dbReference type="GO" id="GO:0016235">
    <property type="term" value="C:aggresome"/>
    <property type="evidence" value="ECO:0007669"/>
    <property type="project" value="TreeGrafter"/>
</dbReference>
<dbReference type="GO" id="GO:0005778">
    <property type="term" value="C:peroxisomal membrane"/>
    <property type="evidence" value="ECO:0007669"/>
    <property type="project" value="TreeGrafter"/>
</dbReference>
<dbReference type="GO" id="GO:0031625">
    <property type="term" value="F:ubiquitin protein ligase binding"/>
    <property type="evidence" value="ECO:0007669"/>
    <property type="project" value="TreeGrafter"/>
</dbReference>
<dbReference type="GO" id="GO:0061630">
    <property type="term" value="F:ubiquitin protein ligase activity"/>
    <property type="evidence" value="ECO:0007669"/>
    <property type="project" value="TreeGrafter"/>
</dbReference>
<dbReference type="AlphaFoldDB" id="A0A183ASN1"/>
<proteinExistence type="predicted"/>
<evidence type="ECO:0000256" key="1">
    <source>
        <dbReference type="SAM" id="Coils"/>
    </source>
</evidence>
<dbReference type="GO" id="GO:0005164">
    <property type="term" value="F:tumor necrosis factor receptor binding"/>
    <property type="evidence" value="ECO:0007669"/>
    <property type="project" value="TreeGrafter"/>
</dbReference>
<accession>A0A183ASN1</accession>
<dbReference type="PANTHER" id="PTHR36754:SF2">
    <property type="entry name" value="E3 UBIQUITIN-PROTEIN LIGASE TRIM37"/>
    <property type="match status" value="1"/>
</dbReference>
<sequence>LFDGKHAQHAFRPLDEVYNEHVKQIQSEMDQLKHRHLELISLFQDVEKNVQIVKQAKEERVRELRNAIELMITRLDSQLKSKLVTLMGQRSELFQEIELLEALLQGVQTELDTVSRAEIINRYPEILALFAEVHRKPTTTFATTPVPADFIRCVSCLDSSYVRFSASALRLCFLLHTIVSNRCVCVKQITVR</sequence>
<dbReference type="PANTHER" id="PTHR36754">
    <property type="entry name" value="E3 UBIQUITIN-PROTEIN LIGASE TRIM37"/>
    <property type="match status" value="1"/>
</dbReference>
<feature type="coiled-coil region" evidence="1">
    <location>
        <begin position="54"/>
        <end position="117"/>
    </location>
</feature>